<dbReference type="Pfam" id="PF10551">
    <property type="entry name" value="MULE"/>
    <property type="match status" value="1"/>
</dbReference>
<protein>
    <recommendedName>
        <fullName evidence="2">MULE transposase domain-containing protein</fullName>
    </recommendedName>
</protein>
<accession>A0A3P6ETH0</accession>
<reference evidence="3" key="1">
    <citation type="submission" date="2018-11" db="EMBL/GenBank/DDBJ databases">
        <authorList>
            <consortium name="Genoscope - CEA"/>
            <person name="William W."/>
        </authorList>
    </citation>
    <scope>NUCLEOTIDE SEQUENCE</scope>
</reference>
<sequence length="435" mass="48914">MIHVYASCGVWELVVSSGWSFNVDKKKGGRLLALELKASLEQLQKNVIEDFGFEEMDADLELSYLPIGLINSSECPPVIVGNSRQVQNFLGFCKKHQSTQLCVSYKAKQGNPNKVDIDLNKMLTDASTSEENERNPCDIRAASSIVKGAKHNEKKKGMMKQSEVDGDDYDADKHTRKKKGKMKQDEAYRDDYDADNINSEKKNREKLAKSPVVELVKTRDLFLNKTVLKARFELCAMKHNFHYTVTNSNKSVWCIRCADKKYVGVHSCASSSKTSAGKSASAKTIGGLIMHKYEGIKEGPKAKDIVQIMRNDYGYEISDSLAWDSREYAVNAVRAIPEESYGKIPKYLHMLREANPGTHSSETDVNGRFRYLFIAFYQSIRGFSKVMRRVIVVDGTFLKSKFKGVLLVATAIDGNSNLYPIAFGIVDSENEQSWK</sequence>
<evidence type="ECO:0000259" key="2">
    <source>
        <dbReference type="Pfam" id="PF10551"/>
    </source>
</evidence>
<organism evidence="3">
    <name type="scientific">Brassica oleracea</name>
    <name type="common">Wild cabbage</name>
    <dbReference type="NCBI Taxonomy" id="3712"/>
    <lineage>
        <taxon>Eukaryota</taxon>
        <taxon>Viridiplantae</taxon>
        <taxon>Streptophyta</taxon>
        <taxon>Embryophyta</taxon>
        <taxon>Tracheophyta</taxon>
        <taxon>Spermatophyta</taxon>
        <taxon>Magnoliopsida</taxon>
        <taxon>eudicotyledons</taxon>
        <taxon>Gunneridae</taxon>
        <taxon>Pentapetalae</taxon>
        <taxon>rosids</taxon>
        <taxon>malvids</taxon>
        <taxon>Brassicales</taxon>
        <taxon>Brassicaceae</taxon>
        <taxon>Brassiceae</taxon>
        <taxon>Brassica</taxon>
    </lineage>
</organism>
<evidence type="ECO:0000256" key="1">
    <source>
        <dbReference type="SAM" id="MobiDB-lite"/>
    </source>
</evidence>
<feature type="region of interest" description="Disordered" evidence="1">
    <location>
        <begin position="126"/>
        <end position="206"/>
    </location>
</feature>
<name>A0A3P6ETH0_BRAOL</name>
<dbReference type="PANTHER" id="PTHR31973:SF195">
    <property type="entry name" value="MUDR FAMILY TRANSPOSASE"/>
    <property type="match status" value="1"/>
</dbReference>
<evidence type="ECO:0000313" key="3">
    <source>
        <dbReference type="EMBL" id="VDD36935.1"/>
    </source>
</evidence>
<dbReference type="PANTHER" id="PTHR31973">
    <property type="entry name" value="POLYPROTEIN, PUTATIVE-RELATED"/>
    <property type="match status" value="1"/>
</dbReference>
<dbReference type="EMBL" id="LR031876">
    <property type="protein sequence ID" value="VDD36935.1"/>
    <property type="molecule type" value="Genomic_DNA"/>
</dbReference>
<dbReference type="InterPro" id="IPR018289">
    <property type="entry name" value="MULE_transposase_dom"/>
</dbReference>
<feature type="compositionally biased region" description="Basic residues" evidence="1">
    <location>
        <begin position="148"/>
        <end position="158"/>
    </location>
</feature>
<gene>
    <name evidence="3" type="ORF">BOLC7T42495H</name>
</gene>
<feature type="compositionally biased region" description="Basic and acidic residues" evidence="1">
    <location>
        <begin position="182"/>
        <end position="191"/>
    </location>
</feature>
<proteinExistence type="predicted"/>
<dbReference type="AlphaFoldDB" id="A0A3P6ETH0"/>
<feature type="domain" description="MULE transposase" evidence="2">
    <location>
        <begin position="390"/>
        <end position="435"/>
    </location>
</feature>